<evidence type="ECO:0000259" key="1">
    <source>
        <dbReference type="Pfam" id="PF04287"/>
    </source>
</evidence>
<name>A0ABW3I7Q6_9PAST</name>
<proteinExistence type="predicted"/>
<evidence type="ECO:0000313" key="2">
    <source>
        <dbReference type="EMBL" id="MFD0965763.1"/>
    </source>
</evidence>
<dbReference type="Pfam" id="PF04287">
    <property type="entry name" value="DUF446"/>
    <property type="match status" value="1"/>
</dbReference>
<dbReference type="Proteomes" id="UP001596996">
    <property type="component" value="Unassembled WGS sequence"/>
</dbReference>
<sequence length="104" mass="12158">MRNKTKKQLQILQQVMQQQNLWQAIPPDQKAFLSTEPFAMDTMEANQWLQWIFIPRMHALLESNSPLPTEIAIVPYVEEALKELEQLEDLLAPIAEIEKLCKNQ</sequence>
<dbReference type="InterPro" id="IPR023376">
    <property type="entry name" value="YqcC-like_dom"/>
</dbReference>
<keyword evidence="3" id="KW-1185">Reference proteome</keyword>
<dbReference type="Gene3D" id="1.20.1440.40">
    <property type="entry name" value="YqcC-like"/>
    <property type="match status" value="1"/>
</dbReference>
<dbReference type="SUPFAM" id="SSF158452">
    <property type="entry name" value="YqcC-like"/>
    <property type="match status" value="1"/>
</dbReference>
<accession>A0ABW3I7Q6</accession>
<dbReference type="PANTHER" id="PTHR39586:SF1">
    <property type="entry name" value="CYTOPLASMIC PROTEIN"/>
    <property type="match status" value="1"/>
</dbReference>
<comment type="caution">
    <text evidence="2">The sequence shown here is derived from an EMBL/GenBank/DDBJ whole genome shotgun (WGS) entry which is preliminary data.</text>
</comment>
<organism evidence="2 3">
    <name type="scientific">Seminibacterium arietis</name>
    <dbReference type="NCBI Taxonomy" id="1173502"/>
    <lineage>
        <taxon>Bacteria</taxon>
        <taxon>Pseudomonadati</taxon>
        <taxon>Pseudomonadota</taxon>
        <taxon>Gammaproteobacteria</taxon>
        <taxon>Pasteurellales</taxon>
        <taxon>Pasteurellaceae</taxon>
        <taxon>Seminibacterium</taxon>
    </lineage>
</organism>
<dbReference type="EMBL" id="JBHTJN010000008">
    <property type="protein sequence ID" value="MFD0965763.1"/>
    <property type="molecule type" value="Genomic_DNA"/>
</dbReference>
<dbReference type="RefSeq" id="WP_380819575.1">
    <property type="nucleotide sequence ID" value="NZ_JBHTJN010000008.1"/>
</dbReference>
<reference evidence="3" key="1">
    <citation type="journal article" date="2019" name="Int. J. Syst. Evol. Microbiol.">
        <title>The Global Catalogue of Microorganisms (GCM) 10K type strain sequencing project: providing services to taxonomists for standard genome sequencing and annotation.</title>
        <authorList>
            <consortium name="The Broad Institute Genomics Platform"/>
            <consortium name="The Broad Institute Genome Sequencing Center for Infectious Disease"/>
            <person name="Wu L."/>
            <person name="Ma J."/>
        </authorList>
    </citation>
    <scope>NUCLEOTIDE SEQUENCE [LARGE SCALE GENOMIC DNA]</scope>
    <source>
        <strain evidence="3">CCUG 61707</strain>
    </source>
</reference>
<protein>
    <submittedName>
        <fullName evidence="2">YqcC family protein</fullName>
    </submittedName>
</protein>
<gene>
    <name evidence="2" type="ORF">ACFQ02_02695</name>
</gene>
<feature type="domain" description="YqcC-like" evidence="1">
    <location>
        <begin position="5"/>
        <end position="100"/>
    </location>
</feature>
<dbReference type="PANTHER" id="PTHR39586">
    <property type="entry name" value="CYTOPLASMIC PROTEIN-RELATED"/>
    <property type="match status" value="1"/>
</dbReference>
<dbReference type="PIRSF" id="PIRSF006257">
    <property type="entry name" value="UCP006257"/>
    <property type="match status" value="1"/>
</dbReference>
<evidence type="ECO:0000313" key="3">
    <source>
        <dbReference type="Proteomes" id="UP001596996"/>
    </source>
</evidence>
<dbReference type="InterPro" id="IPR036814">
    <property type="entry name" value="YqcC-like_sf"/>
</dbReference>
<dbReference type="InterPro" id="IPR007384">
    <property type="entry name" value="UCP006257"/>
</dbReference>